<dbReference type="EMBL" id="JBITDC010000005">
    <property type="protein sequence ID" value="MFI5676221.1"/>
    <property type="molecule type" value="Genomic_DNA"/>
</dbReference>
<feature type="domain" description="Carboxymuconolactone decarboxylase-like" evidence="1">
    <location>
        <begin position="41"/>
        <end position="111"/>
    </location>
</feature>
<name>A0ABW7Y1I9_STRCE</name>
<accession>A0ABW7Y1I9</accession>
<dbReference type="PANTHER" id="PTHR34846">
    <property type="entry name" value="4-CARBOXYMUCONOLACTONE DECARBOXYLASE FAMILY PROTEIN (AFU_ORTHOLOGUE AFUA_6G11590)"/>
    <property type="match status" value="1"/>
</dbReference>
<reference evidence="2 3" key="1">
    <citation type="submission" date="2024-10" db="EMBL/GenBank/DDBJ databases">
        <title>The Natural Products Discovery Center: Release of the First 8490 Sequenced Strains for Exploring Actinobacteria Biosynthetic Diversity.</title>
        <authorList>
            <person name="Kalkreuter E."/>
            <person name="Kautsar S.A."/>
            <person name="Yang D."/>
            <person name="Bader C.D."/>
            <person name="Teijaro C.N."/>
            <person name="Fluegel L."/>
            <person name="Davis C.M."/>
            <person name="Simpson J.R."/>
            <person name="Lauterbach L."/>
            <person name="Steele A.D."/>
            <person name="Gui C."/>
            <person name="Meng S."/>
            <person name="Li G."/>
            <person name="Viehrig K."/>
            <person name="Ye F."/>
            <person name="Su P."/>
            <person name="Kiefer A.F."/>
            <person name="Nichols A."/>
            <person name="Cepeda A.J."/>
            <person name="Yan W."/>
            <person name="Fan B."/>
            <person name="Jiang Y."/>
            <person name="Adhikari A."/>
            <person name="Zheng C.-J."/>
            <person name="Schuster L."/>
            <person name="Cowan T.M."/>
            <person name="Smanski M.J."/>
            <person name="Chevrette M.G."/>
            <person name="De Carvalho L.P.S."/>
            <person name="Shen B."/>
        </authorList>
    </citation>
    <scope>NUCLEOTIDE SEQUENCE [LARGE SCALE GENOMIC DNA]</scope>
    <source>
        <strain evidence="2 3">NPDC051599</strain>
    </source>
</reference>
<dbReference type="Pfam" id="PF02627">
    <property type="entry name" value="CMD"/>
    <property type="match status" value="1"/>
</dbReference>
<dbReference type="InterPro" id="IPR003779">
    <property type="entry name" value="CMD-like"/>
</dbReference>
<sequence length="183" mass="19018">MARIPYPERPADAVAKLPVPLNAFRMLSHAPPLTGPAIDLGLAVLGASTLPVRLRELVIMAVAAGTGCAYEAVQHRPIALAAGVTPEQLTAVEERRASGPQFDAAESAAVTAVYELVSRHTLAEDTLGALRAAFTDRQVVELTTTVGYYVMLAGLMNGLGVDVDPSGERFLGLADGGKKGEGA</sequence>
<dbReference type="Gene3D" id="1.20.1290.10">
    <property type="entry name" value="AhpD-like"/>
    <property type="match status" value="1"/>
</dbReference>
<gene>
    <name evidence="2" type="ORF">ACIA8P_16310</name>
</gene>
<evidence type="ECO:0000313" key="3">
    <source>
        <dbReference type="Proteomes" id="UP001612415"/>
    </source>
</evidence>
<organism evidence="2 3">
    <name type="scientific">Streptomyces cellulosae</name>
    <dbReference type="NCBI Taxonomy" id="1968"/>
    <lineage>
        <taxon>Bacteria</taxon>
        <taxon>Bacillati</taxon>
        <taxon>Actinomycetota</taxon>
        <taxon>Actinomycetes</taxon>
        <taxon>Kitasatosporales</taxon>
        <taxon>Streptomycetaceae</taxon>
        <taxon>Streptomyces</taxon>
    </lineage>
</organism>
<proteinExistence type="predicted"/>
<dbReference type="Proteomes" id="UP001612415">
    <property type="component" value="Unassembled WGS sequence"/>
</dbReference>
<keyword evidence="3" id="KW-1185">Reference proteome</keyword>
<dbReference type="SUPFAM" id="SSF69118">
    <property type="entry name" value="AhpD-like"/>
    <property type="match status" value="1"/>
</dbReference>
<comment type="caution">
    <text evidence="2">The sequence shown here is derived from an EMBL/GenBank/DDBJ whole genome shotgun (WGS) entry which is preliminary data.</text>
</comment>
<dbReference type="PANTHER" id="PTHR34846:SF11">
    <property type="entry name" value="4-CARBOXYMUCONOLACTONE DECARBOXYLASE FAMILY PROTEIN (AFU_ORTHOLOGUE AFUA_6G11590)"/>
    <property type="match status" value="1"/>
</dbReference>
<dbReference type="InterPro" id="IPR029032">
    <property type="entry name" value="AhpD-like"/>
</dbReference>
<dbReference type="RefSeq" id="WP_030671166.1">
    <property type="nucleotide sequence ID" value="NZ_JBITDC010000005.1"/>
</dbReference>
<protein>
    <submittedName>
        <fullName evidence="2">Carboxymuconolactone decarboxylase family protein</fullName>
    </submittedName>
</protein>
<evidence type="ECO:0000259" key="1">
    <source>
        <dbReference type="Pfam" id="PF02627"/>
    </source>
</evidence>
<evidence type="ECO:0000313" key="2">
    <source>
        <dbReference type="EMBL" id="MFI5676221.1"/>
    </source>
</evidence>